<evidence type="ECO:0000256" key="2">
    <source>
        <dbReference type="ARBA" id="ARBA00023125"/>
    </source>
</evidence>
<keyword evidence="1" id="KW-0805">Transcription regulation</keyword>
<dbReference type="RefSeq" id="WP_192777231.1">
    <property type="nucleotide sequence ID" value="NZ_BAAASY010000002.1"/>
</dbReference>
<comment type="caution">
    <text evidence="5">The sequence shown here is derived from an EMBL/GenBank/DDBJ whole genome shotgun (WGS) entry which is preliminary data.</text>
</comment>
<evidence type="ECO:0000259" key="4">
    <source>
        <dbReference type="PROSITE" id="PS50949"/>
    </source>
</evidence>
<dbReference type="InterPro" id="IPR036390">
    <property type="entry name" value="WH_DNA-bd_sf"/>
</dbReference>
<evidence type="ECO:0000256" key="1">
    <source>
        <dbReference type="ARBA" id="ARBA00023015"/>
    </source>
</evidence>
<evidence type="ECO:0000313" key="6">
    <source>
        <dbReference type="Proteomes" id="UP000661607"/>
    </source>
</evidence>
<accession>A0ABR9KKG6</accession>
<dbReference type="InterPro" id="IPR000524">
    <property type="entry name" value="Tscrpt_reg_HTH_GntR"/>
</dbReference>
<feature type="domain" description="HTH gntR-type" evidence="4">
    <location>
        <begin position="85"/>
        <end position="153"/>
    </location>
</feature>
<feature type="domain" description="HTH gntR-type" evidence="4">
    <location>
        <begin position="8"/>
        <end position="76"/>
    </location>
</feature>
<reference evidence="5 6" key="1">
    <citation type="submission" date="2020-10" db="EMBL/GenBank/DDBJ databases">
        <title>Sequencing the genomes of 1000 actinobacteria strains.</title>
        <authorList>
            <person name="Klenk H.-P."/>
        </authorList>
    </citation>
    <scope>NUCLEOTIDE SEQUENCE [LARGE SCALE GENOMIC DNA]</scope>
    <source>
        <strain evidence="5 6">DSM 43748</strain>
    </source>
</reference>
<dbReference type="InterPro" id="IPR050679">
    <property type="entry name" value="Bact_HTH_transcr_reg"/>
</dbReference>
<organism evidence="5 6">
    <name type="scientific">Nonomuraea africana</name>
    <dbReference type="NCBI Taxonomy" id="46171"/>
    <lineage>
        <taxon>Bacteria</taxon>
        <taxon>Bacillati</taxon>
        <taxon>Actinomycetota</taxon>
        <taxon>Actinomycetes</taxon>
        <taxon>Streptosporangiales</taxon>
        <taxon>Streptosporangiaceae</taxon>
        <taxon>Nonomuraea</taxon>
    </lineage>
</organism>
<dbReference type="PANTHER" id="PTHR44846:SF1">
    <property type="entry name" value="MANNOSYL-D-GLYCERATE TRANSPORT_METABOLISM SYSTEM REPRESSOR MNGR-RELATED"/>
    <property type="match status" value="1"/>
</dbReference>
<proteinExistence type="predicted"/>
<dbReference type="SMART" id="SM00345">
    <property type="entry name" value="HTH_GNTR"/>
    <property type="match status" value="2"/>
</dbReference>
<dbReference type="Gene3D" id="1.10.10.10">
    <property type="entry name" value="Winged helix-like DNA-binding domain superfamily/Winged helix DNA-binding domain"/>
    <property type="match status" value="2"/>
</dbReference>
<dbReference type="CDD" id="cd07377">
    <property type="entry name" value="WHTH_GntR"/>
    <property type="match status" value="1"/>
</dbReference>
<dbReference type="SUPFAM" id="SSF46785">
    <property type="entry name" value="Winged helix' DNA-binding domain"/>
    <property type="match status" value="2"/>
</dbReference>
<evidence type="ECO:0000313" key="5">
    <source>
        <dbReference type="EMBL" id="MBE1562509.1"/>
    </source>
</evidence>
<keyword evidence="3" id="KW-0804">Transcription</keyword>
<keyword evidence="2 5" id="KW-0238">DNA-binding</keyword>
<dbReference type="PROSITE" id="PS50949">
    <property type="entry name" value="HTH_GNTR"/>
    <property type="match status" value="2"/>
</dbReference>
<dbReference type="PANTHER" id="PTHR44846">
    <property type="entry name" value="MANNOSYL-D-GLYCERATE TRANSPORT/METABOLISM SYSTEM REPRESSOR MNGR-RELATED"/>
    <property type="match status" value="1"/>
</dbReference>
<keyword evidence="6" id="KW-1185">Reference proteome</keyword>
<protein>
    <submittedName>
        <fullName evidence="5">DNA-binding GntR family transcriptional regulator</fullName>
    </submittedName>
</protein>
<gene>
    <name evidence="5" type="ORF">H4W81_005288</name>
</gene>
<dbReference type="EMBL" id="JADBEF010000001">
    <property type="protein sequence ID" value="MBE1562509.1"/>
    <property type="molecule type" value="Genomic_DNA"/>
</dbReference>
<dbReference type="Proteomes" id="UP000661607">
    <property type="component" value="Unassembled WGS sequence"/>
</dbReference>
<sequence>MLDRDGPIPLYRQIAERIRERILSGALKPGDPVLSEAEIEAEFDVARATARRVARQLRDWGLVHTVQGEGTYVGEPGVPRNRRGTPKYHMIAEEIGRRIHNHEFLPNRPIPSEKELMREYGVAKVTAREAVARLREQGLVFTVPYRGSYVSPRGSTSAP</sequence>
<dbReference type="Pfam" id="PF00392">
    <property type="entry name" value="GntR"/>
    <property type="match status" value="2"/>
</dbReference>
<dbReference type="PRINTS" id="PR00035">
    <property type="entry name" value="HTHGNTR"/>
</dbReference>
<dbReference type="InterPro" id="IPR036388">
    <property type="entry name" value="WH-like_DNA-bd_sf"/>
</dbReference>
<evidence type="ECO:0000256" key="3">
    <source>
        <dbReference type="ARBA" id="ARBA00023163"/>
    </source>
</evidence>
<name>A0ABR9KKG6_9ACTN</name>
<dbReference type="GO" id="GO:0003677">
    <property type="term" value="F:DNA binding"/>
    <property type="evidence" value="ECO:0007669"/>
    <property type="project" value="UniProtKB-KW"/>
</dbReference>